<sequence>MVVHMGMVTQGIVLKKLRVPNVWYKPYQNHYIQHLCTSRPEKTCWEGSSREIMLKKLEIAIKGHQVDEAWKFYNNFKSLYGYPNQSLMSKLITEFSYSSDPNWLRRACCLILSTIRDKTGFIWPDLLSNLTLSLARAQMPALASKILRVMLEKENMPPLNIFELVILHMVKKEIGASLASNILAQIVERFGRLSAKHSTGAKIIKLNTMVFNLVLDACVRFGSSYKGQQLIEMMSQLRIIADAHTLIIIAQIHEMNGQRDELKKFKDHIVEAPVPLVCHYRQFYDSLLSLHFKFDDIDSVSGLIREMYNRHESRPIQGERREPQKPCFVPIGSNNLRTGLRLPILPDLLPKDPVLQVEGKQEFVMLKEGILVLTNKALAKLIIRYKRCRRIGELSKLLRSIQEELARVEENSLCSIVVDALIHLGWLETAHDILEDLESAGTPLGTSSYTSLLLAYHQRKMLREAEVLLKQTRRAGLDITMPDKLVVQKFHAGFDGKSTMNSVASVDKSDLAVSLIREMREEENMDSFVVNEFNSSIYFFMKAKMIEDALKTYRKMQEVKIKPTVSTFFNLVCGYSSMEMYRAITILWGDIKKNIKKERLVANRDLYEELLFNFLRGGYFERVMEVIGHMEEHGMYTDKGLYKTEFLKFHKCLYRNLKASNGRNEVQIKRIQHVQAFRKNGIEMMDQSRGRDLGRQSSTAAIPGNRGTTHRDNCNIFIPSLGAQLNSLSPPELAGNESSPLVARDSRFGVARRKIGAQWLDFHGLQGGGMKLEFIGPLEIIGVKGVAYSIKDVEDEMHQWGNSLVINVLGARPPFHAMKGFSERIWKCFAK</sequence>
<dbReference type="InterPro" id="IPR011990">
    <property type="entry name" value="TPR-like_helical_dom_sf"/>
</dbReference>
<evidence type="ECO:0000313" key="6">
    <source>
        <dbReference type="Proteomes" id="UP001188597"/>
    </source>
</evidence>
<dbReference type="Proteomes" id="UP001188597">
    <property type="component" value="Unassembled WGS sequence"/>
</dbReference>
<dbReference type="PANTHER" id="PTHR46598:SF3">
    <property type="entry name" value="OS07G0495300 PROTEIN"/>
    <property type="match status" value="1"/>
</dbReference>
<dbReference type="AlphaFoldDB" id="A0AA88X5K0"/>
<evidence type="ECO:0000259" key="4">
    <source>
        <dbReference type="Pfam" id="PF25245"/>
    </source>
</evidence>
<dbReference type="InterPro" id="IPR057440">
    <property type="entry name" value="At1g68980-like_TPR"/>
</dbReference>
<reference evidence="5" key="1">
    <citation type="submission" date="2022-12" db="EMBL/GenBank/DDBJ databases">
        <title>Draft genome assemblies for two species of Escallonia (Escalloniales).</title>
        <authorList>
            <person name="Chanderbali A."/>
            <person name="Dervinis C."/>
            <person name="Anghel I."/>
            <person name="Soltis D."/>
            <person name="Soltis P."/>
            <person name="Zapata F."/>
        </authorList>
    </citation>
    <scope>NUCLEOTIDE SEQUENCE</scope>
    <source>
        <strain evidence="5">UCBG64.0493</strain>
        <tissue evidence="5">Leaf</tissue>
    </source>
</reference>
<comment type="similarity">
    <text evidence="1">Belongs to the PPR family. P subfamily.</text>
</comment>
<comment type="caution">
    <text evidence="5">The sequence shown here is derived from an EMBL/GenBank/DDBJ whole genome shotgun (WGS) entry which is preliminary data.</text>
</comment>
<dbReference type="EMBL" id="JAVXUP010000056">
    <property type="protein sequence ID" value="KAK3040326.1"/>
    <property type="molecule type" value="Genomic_DNA"/>
</dbReference>
<dbReference type="Pfam" id="PF01535">
    <property type="entry name" value="PPR"/>
    <property type="match status" value="1"/>
</dbReference>
<name>A0AA88X5K0_9ASTE</name>
<feature type="domain" description="At1g68980-like TPR repeats" evidence="4">
    <location>
        <begin position="55"/>
        <end position="173"/>
    </location>
</feature>
<dbReference type="InterPro" id="IPR002885">
    <property type="entry name" value="PPR_rpt"/>
</dbReference>
<keyword evidence="6" id="KW-1185">Reference proteome</keyword>
<proteinExistence type="inferred from homology"/>
<protein>
    <recommendedName>
        <fullName evidence="4">At1g68980-like TPR repeats domain-containing protein</fullName>
    </recommendedName>
</protein>
<keyword evidence="2" id="KW-0677">Repeat</keyword>
<dbReference type="Pfam" id="PF13812">
    <property type="entry name" value="PPR_3"/>
    <property type="match status" value="1"/>
</dbReference>
<organism evidence="5 6">
    <name type="scientific">Escallonia herrerae</name>
    <dbReference type="NCBI Taxonomy" id="1293975"/>
    <lineage>
        <taxon>Eukaryota</taxon>
        <taxon>Viridiplantae</taxon>
        <taxon>Streptophyta</taxon>
        <taxon>Embryophyta</taxon>
        <taxon>Tracheophyta</taxon>
        <taxon>Spermatophyta</taxon>
        <taxon>Magnoliopsida</taxon>
        <taxon>eudicotyledons</taxon>
        <taxon>Gunneridae</taxon>
        <taxon>Pentapetalae</taxon>
        <taxon>asterids</taxon>
        <taxon>campanulids</taxon>
        <taxon>Escalloniales</taxon>
        <taxon>Escalloniaceae</taxon>
        <taxon>Escallonia</taxon>
    </lineage>
</organism>
<evidence type="ECO:0000313" key="5">
    <source>
        <dbReference type="EMBL" id="KAK3040326.1"/>
    </source>
</evidence>
<accession>A0AA88X5K0</accession>
<evidence type="ECO:0000256" key="1">
    <source>
        <dbReference type="ARBA" id="ARBA00007626"/>
    </source>
</evidence>
<feature type="region of interest" description="Disordered" evidence="3">
    <location>
        <begin position="688"/>
        <end position="708"/>
    </location>
</feature>
<evidence type="ECO:0000256" key="2">
    <source>
        <dbReference type="ARBA" id="ARBA00022737"/>
    </source>
</evidence>
<dbReference type="Gene3D" id="1.25.40.10">
    <property type="entry name" value="Tetratricopeptide repeat domain"/>
    <property type="match status" value="3"/>
</dbReference>
<dbReference type="NCBIfam" id="TIGR00756">
    <property type="entry name" value="PPR"/>
    <property type="match status" value="1"/>
</dbReference>
<evidence type="ECO:0000256" key="3">
    <source>
        <dbReference type="SAM" id="MobiDB-lite"/>
    </source>
</evidence>
<dbReference type="PANTHER" id="PTHR46598">
    <property type="entry name" value="BNAC05G43320D PROTEIN"/>
    <property type="match status" value="1"/>
</dbReference>
<gene>
    <name evidence="5" type="ORF">RJ639_029380</name>
</gene>
<dbReference type="Pfam" id="PF25245">
    <property type="entry name" value="TPR_At1g68980"/>
    <property type="match status" value="1"/>
</dbReference>